<keyword evidence="10" id="KW-1185">Reference proteome</keyword>
<keyword evidence="6 7" id="KW-0030">Aminoacyl-tRNA synthetase</keyword>
<dbReference type="Gene3D" id="3.40.50.620">
    <property type="entry name" value="HUPs"/>
    <property type="match status" value="1"/>
</dbReference>
<protein>
    <submittedName>
        <fullName evidence="9">tRNA glutamyl-Q(34) synthetase GluQRS</fullName>
        <ecNumber evidence="9">6.1.1.-</ecNumber>
    </submittedName>
</protein>
<keyword evidence="7" id="KW-0648">Protein biosynthesis</keyword>
<evidence type="ECO:0000256" key="3">
    <source>
        <dbReference type="ARBA" id="ARBA00022741"/>
    </source>
</evidence>
<gene>
    <name evidence="9" type="primary">gluQRS</name>
    <name evidence="9" type="ORF">HUO14_15015</name>
</gene>
<name>A0ABX2N654_9SPHN</name>
<dbReference type="NCBIfam" id="NF004315">
    <property type="entry name" value="PRK05710.1-4"/>
    <property type="match status" value="1"/>
</dbReference>
<evidence type="ECO:0000259" key="8">
    <source>
        <dbReference type="Pfam" id="PF00749"/>
    </source>
</evidence>
<evidence type="ECO:0000256" key="7">
    <source>
        <dbReference type="RuleBase" id="RU363037"/>
    </source>
</evidence>
<sequence length="294" mass="32712">MTSSGQLNRDIVVRFAPSPNGLLHLGHAYAAMVAHDFARERGGRFLLRIEDIDQGRSRPEFVDAILADLRWLGLLWDGAVIFQSDRWDSYAAAVERLKSMDMLYRCFCTRASMRQIQEGGSPAEGPDGPIYAGTCRHLDRALAEQRARTEPHSWRLDIAKAMARTGPLDWVDERHGKQIVDAGKLGDVVIVPKDMPVAYHLAVTLDDARDGISHVVRGDDLFASTDVHRVLQALLDLPTPVYFHHPLLLDESGAKLSKSRDSASLSVLRMAGHDGYELVQQLRRNIFPVGISLS</sequence>
<evidence type="ECO:0000256" key="6">
    <source>
        <dbReference type="ARBA" id="ARBA00023146"/>
    </source>
</evidence>
<keyword evidence="5 7" id="KW-0067">ATP-binding</keyword>
<dbReference type="PRINTS" id="PR00987">
    <property type="entry name" value="TRNASYNTHGLU"/>
</dbReference>
<evidence type="ECO:0000256" key="1">
    <source>
        <dbReference type="ARBA" id="ARBA00022598"/>
    </source>
</evidence>
<evidence type="ECO:0000313" key="9">
    <source>
        <dbReference type="EMBL" id="NVD29208.1"/>
    </source>
</evidence>
<comment type="caution">
    <text evidence="9">The sequence shown here is derived from an EMBL/GenBank/DDBJ whole genome shotgun (WGS) entry which is preliminary data.</text>
</comment>
<keyword evidence="2" id="KW-0479">Metal-binding</keyword>
<dbReference type="InterPro" id="IPR001412">
    <property type="entry name" value="aa-tRNA-synth_I_CS"/>
</dbReference>
<evidence type="ECO:0000256" key="2">
    <source>
        <dbReference type="ARBA" id="ARBA00022723"/>
    </source>
</evidence>
<dbReference type="PANTHER" id="PTHR43311">
    <property type="entry name" value="GLUTAMATE--TRNA LIGASE"/>
    <property type="match status" value="1"/>
</dbReference>
<evidence type="ECO:0000313" key="10">
    <source>
        <dbReference type="Proteomes" id="UP000652427"/>
    </source>
</evidence>
<dbReference type="RefSeq" id="WP_176280661.1">
    <property type="nucleotide sequence ID" value="NZ_JABWMH010000005.1"/>
</dbReference>
<dbReference type="InterPro" id="IPR014729">
    <property type="entry name" value="Rossmann-like_a/b/a_fold"/>
</dbReference>
<dbReference type="SUPFAM" id="SSF52374">
    <property type="entry name" value="Nucleotidylyl transferase"/>
    <property type="match status" value="1"/>
</dbReference>
<accession>A0ABX2N654</accession>
<dbReference type="Pfam" id="PF00749">
    <property type="entry name" value="tRNA-synt_1c"/>
    <property type="match status" value="1"/>
</dbReference>
<organism evidence="9 10">
    <name type="scientific">Parasphingorhabdus flavimaris</name>
    <dbReference type="NCBI Taxonomy" id="266812"/>
    <lineage>
        <taxon>Bacteria</taxon>
        <taxon>Pseudomonadati</taxon>
        <taxon>Pseudomonadota</taxon>
        <taxon>Alphaproteobacteria</taxon>
        <taxon>Sphingomonadales</taxon>
        <taxon>Sphingomonadaceae</taxon>
        <taxon>Parasphingorhabdus</taxon>
    </lineage>
</organism>
<dbReference type="InterPro" id="IPR020058">
    <property type="entry name" value="Glu/Gln-tRNA-synth_Ib_cat-dom"/>
</dbReference>
<evidence type="ECO:0000256" key="4">
    <source>
        <dbReference type="ARBA" id="ARBA00022833"/>
    </source>
</evidence>
<keyword evidence="1 7" id="KW-0436">Ligase</keyword>
<dbReference type="PANTHER" id="PTHR43311:SF1">
    <property type="entry name" value="GLUTAMYL-Q TRNA(ASP) SYNTHETASE"/>
    <property type="match status" value="1"/>
</dbReference>
<proteinExistence type="inferred from homology"/>
<keyword evidence="3 7" id="KW-0547">Nucleotide-binding</keyword>
<evidence type="ECO:0000256" key="5">
    <source>
        <dbReference type="ARBA" id="ARBA00022840"/>
    </source>
</evidence>
<keyword evidence="4" id="KW-0862">Zinc</keyword>
<dbReference type="GO" id="GO:0016874">
    <property type="term" value="F:ligase activity"/>
    <property type="evidence" value="ECO:0007669"/>
    <property type="project" value="UniProtKB-KW"/>
</dbReference>
<comment type="similarity">
    <text evidence="7">Belongs to the class-I aminoacyl-tRNA synthetase family.</text>
</comment>
<dbReference type="InterPro" id="IPR049940">
    <property type="entry name" value="GluQ/Sye"/>
</dbReference>
<dbReference type="PROSITE" id="PS00178">
    <property type="entry name" value="AA_TRNA_LIGASE_I"/>
    <property type="match status" value="1"/>
</dbReference>
<dbReference type="EMBL" id="JABWMH010000005">
    <property type="protein sequence ID" value="NVD29208.1"/>
    <property type="molecule type" value="Genomic_DNA"/>
</dbReference>
<dbReference type="Proteomes" id="UP000652427">
    <property type="component" value="Unassembled WGS sequence"/>
</dbReference>
<reference evidence="9 10" key="1">
    <citation type="submission" date="2020-06" db="EMBL/GenBank/DDBJ databases">
        <authorList>
            <person name="Kim S.-J."/>
            <person name="Park S.-J."/>
        </authorList>
    </citation>
    <scope>NUCLEOTIDE SEQUENCE [LARGE SCALE GENOMIC DNA]</scope>
    <source>
        <strain evidence="9 10">SW-151</strain>
    </source>
</reference>
<dbReference type="EC" id="6.1.1.-" evidence="9"/>
<dbReference type="InterPro" id="IPR000924">
    <property type="entry name" value="Glu/Gln-tRNA-synth"/>
</dbReference>
<feature type="domain" description="Glutamyl/glutaminyl-tRNA synthetase class Ib catalytic" evidence="8">
    <location>
        <begin position="11"/>
        <end position="284"/>
    </location>
</feature>